<dbReference type="PANTHER" id="PTHR43510:SF1">
    <property type="entry name" value="AMINOTRANSFERASE FUNCTION, HYPOTHETICAL (EUROFUNG)"/>
    <property type="match status" value="1"/>
</dbReference>
<dbReference type="SUPFAM" id="SSF53383">
    <property type="entry name" value="PLP-dependent transferases"/>
    <property type="match status" value="1"/>
</dbReference>
<name>A0AAW3EZP3_BURGA</name>
<reference evidence="2 3" key="1">
    <citation type="submission" date="2014-04" db="EMBL/GenBank/DDBJ databases">
        <authorList>
            <person name="Bishop-Lilly K.A."/>
            <person name="Broomall S.M."/>
            <person name="Chain P.S."/>
            <person name="Chertkov O."/>
            <person name="Coyne S.R."/>
            <person name="Daligault H.E."/>
            <person name="Davenport K.W."/>
            <person name="Erkkila T."/>
            <person name="Frey K.G."/>
            <person name="Gibbons H.S."/>
            <person name="Gu W."/>
            <person name="Jaissle J."/>
            <person name="Johnson S.L."/>
            <person name="Koroleva G.I."/>
            <person name="Ladner J.T."/>
            <person name="Lo C.-C."/>
            <person name="Minogue T.D."/>
            <person name="Munk C."/>
            <person name="Palacios G.F."/>
            <person name="Redden C.L."/>
            <person name="Rosenzweig C.N."/>
            <person name="Scholz M.B."/>
            <person name="Teshima H."/>
            <person name="Xu Y."/>
        </authorList>
    </citation>
    <scope>NUCLEOTIDE SEQUENCE [LARGE SCALE GENOMIC DNA]</scope>
    <source>
        <strain evidence="3">gladioli</strain>
    </source>
</reference>
<protein>
    <submittedName>
        <fullName evidence="2">Aminotransferase class I and II family protein</fullName>
    </submittedName>
</protein>
<accession>A0AAW3EZP3</accession>
<dbReference type="Gene3D" id="3.40.640.10">
    <property type="entry name" value="Type I PLP-dependent aspartate aminotransferase-like (Major domain)"/>
    <property type="match status" value="1"/>
</dbReference>
<evidence type="ECO:0000313" key="2">
    <source>
        <dbReference type="EMBL" id="KGC14129.1"/>
    </source>
</evidence>
<gene>
    <name evidence="2" type="ORF">DM48_2188</name>
</gene>
<dbReference type="InterPro" id="IPR004839">
    <property type="entry name" value="Aminotransferase_I/II_large"/>
</dbReference>
<comment type="caution">
    <text evidence="2">The sequence shown here is derived from an EMBL/GenBank/DDBJ whole genome shotgun (WGS) entry which is preliminary data.</text>
</comment>
<evidence type="ECO:0000259" key="1">
    <source>
        <dbReference type="Pfam" id="PF00155"/>
    </source>
</evidence>
<dbReference type="InterPro" id="IPR015421">
    <property type="entry name" value="PyrdxlP-dep_Trfase_major"/>
</dbReference>
<dbReference type="InterPro" id="IPR015424">
    <property type="entry name" value="PyrdxlP-dep_Trfase"/>
</dbReference>
<dbReference type="KEGG" id="bgo:BM43_5577"/>
<dbReference type="GO" id="GO:0008483">
    <property type="term" value="F:transaminase activity"/>
    <property type="evidence" value="ECO:0007669"/>
    <property type="project" value="UniProtKB-KW"/>
</dbReference>
<evidence type="ECO:0000313" key="3">
    <source>
        <dbReference type="Proteomes" id="UP000029590"/>
    </source>
</evidence>
<dbReference type="Pfam" id="PF00155">
    <property type="entry name" value="Aminotran_1_2"/>
    <property type="match status" value="1"/>
</dbReference>
<dbReference type="PANTHER" id="PTHR43510">
    <property type="entry name" value="AMINOTRANSFERASE FUNCTION, HYPOTHETICAL (EUROFUNG)"/>
    <property type="match status" value="1"/>
</dbReference>
<dbReference type="GeneID" id="66460353"/>
<sequence length="100" mass="10965">MPCAPHNPAGYLPSRELFMRVAEFARRHGPILFSDEVDRGLVFDEDERLPTACDLHERAVSLGCLSNSHGLAGLRLDWIATRDAELLPIVDAWPGAVGAD</sequence>
<dbReference type="EMBL" id="JPGG01000016">
    <property type="protein sequence ID" value="KGC14129.1"/>
    <property type="molecule type" value="Genomic_DNA"/>
</dbReference>
<keyword evidence="2" id="KW-0808">Transferase</keyword>
<keyword evidence="2" id="KW-0032">Aminotransferase</keyword>
<dbReference type="GO" id="GO:0030170">
    <property type="term" value="F:pyridoxal phosphate binding"/>
    <property type="evidence" value="ECO:0007669"/>
    <property type="project" value="InterPro"/>
</dbReference>
<proteinExistence type="predicted"/>
<organism evidence="2 3">
    <name type="scientific">Burkholderia gladioli</name>
    <name type="common">Pseudomonas marginata</name>
    <name type="synonym">Phytomonas marginata</name>
    <dbReference type="NCBI Taxonomy" id="28095"/>
    <lineage>
        <taxon>Bacteria</taxon>
        <taxon>Pseudomonadati</taxon>
        <taxon>Pseudomonadota</taxon>
        <taxon>Betaproteobacteria</taxon>
        <taxon>Burkholderiales</taxon>
        <taxon>Burkholderiaceae</taxon>
        <taxon>Burkholderia</taxon>
    </lineage>
</organism>
<dbReference type="RefSeq" id="WP_036055896.1">
    <property type="nucleotide sequence ID" value="NZ_CP054469.1"/>
</dbReference>
<dbReference type="Proteomes" id="UP000029590">
    <property type="component" value="Unassembled WGS sequence"/>
</dbReference>
<feature type="domain" description="Aminotransferase class I/classII large" evidence="1">
    <location>
        <begin position="3"/>
        <end position="86"/>
    </location>
</feature>
<dbReference type="AlphaFoldDB" id="A0AAW3EZP3"/>